<dbReference type="Proteomes" id="UP000001021">
    <property type="component" value="Chromosome"/>
</dbReference>
<reference evidence="1 2" key="1">
    <citation type="journal article" date="2006" name="J. Bacteriol.">
        <title>Comparative genomic analysis of three strains of Ehrlichia ruminantium reveals an active process of genome size plasticity.</title>
        <authorList>
            <person name="Frutos R."/>
            <person name="Viari A."/>
            <person name="Ferraz C."/>
            <person name="Morgat A."/>
            <person name="Eychenie S."/>
            <person name="Kandassami Y."/>
            <person name="Chantal I."/>
            <person name="Bensaid A."/>
            <person name="Coissac E."/>
            <person name="Vachiery N."/>
            <person name="Demaille J."/>
            <person name="Martinez D."/>
        </authorList>
    </citation>
    <scope>NUCLEOTIDE SEQUENCE [LARGE SCALE GENOMIC DNA]</scope>
    <source>
        <strain evidence="1 2">Welgevonden</strain>
    </source>
</reference>
<protein>
    <submittedName>
        <fullName evidence="1">Uncharacterized protein</fullName>
    </submittedName>
</protein>
<dbReference type="KEGG" id="erw:ERWE_CDS_00320"/>
<evidence type="ECO:0000313" key="1">
    <source>
        <dbReference type="EMBL" id="CAI26526.1"/>
    </source>
</evidence>
<keyword evidence="2" id="KW-1185">Reference proteome</keyword>
<proteinExistence type="predicted"/>
<dbReference type="HOGENOM" id="CLU_2681912_0_0_5"/>
<dbReference type="AlphaFoldDB" id="A0A0H3LYF8"/>
<name>A0A0H3LYF8_EHRRW</name>
<dbReference type="EMBL" id="CR925678">
    <property type="protein sequence ID" value="CAI26526.1"/>
    <property type="molecule type" value="Genomic_DNA"/>
</dbReference>
<evidence type="ECO:0000313" key="2">
    <source>
        <dbReference type="Proteomes" id="UP000001021"/>
    </source>
</evidence>
<sequence>MILTTFLFIINKLFKTLFILKHKLYLMSQLSYALFIKDNSNIQKEYKSFNNEIITVILINYYFKFFSSITKVYN</sequence>
<accession>A0A0H3LYF8</accession>
<organism evidence="1 2">
    <name type="scientific">Ehrlichia ruminantium (strain Welgevonden)</name>
    <dbReference type="NCBI Taxonomy" id="254945"/>
    <lineage>
        <taxon>Bacteria</taxon>
        <taxon>Pseudomonadati</taxon>
        <taxon>Pseudomonadota</taxon>
        <taxon>Alphaproteobacteria</taxon>
        <taxon>Rickettsiales</taxon>
        <taxon>Anaplasmataceae</taxon>
        <taxon>Ehrlichia</taxon>
    </lineage>
</organism>
<gene>
    <name evidence="1" type="ordered locus">ERWE_CDS_00320</name>
</gene>